<evidence type="ECO:0000256" key="1">
    <source>
        <dbReference type="ARBA" id="ARBA00001966"/>
    </source>
</evidence>
<dbReference type="Proteomes" id="UP001165089">
    <property type="component" value="Unassembled WGS sequence"/>
</dbReference>
<dbReference type="Gene3D" id="3.80.30.20">
    <property type="entry name" value="tm_1862 like domain"/>
    <property type="match status" value="1"/>
</dbReference>
<evidence type="ECO:0000313" key="8">
    <source>
        <dbReference type="Proteomes" id="UP001165089"/>
    </source>
</evidence>
<dbReference type="SFLD" id="SFLDS00029">
    <property type="entry name" value="Radical_SAM"/>
    <property type="match status" value="1"/>
</dbReference>
<dbReference type="Pfam" id="PF13282">
    <property type="entry name" value="DUF4070"/>
    <property type="match status" value="1"/>
</dbReference>
<dbReference type="InterPro" id="IPR006638">
    <property type="entry name" value="Elp3/MiaA/NifB-like_rSAM"/>
</dbReference>
<dbReference type="InterPro" id="IPR034530">
    <property type="entry name" value="HpnP-like"/>
</dbReference>
<dbReference type="PANTHER" id="PTHR43409">
    <property type="entry name" value="ANAEROBIC MAGNESIUM-PROTOPORPHYRIN IX MONOMETHYL ESTER CYCLASE-RELATED"/>
    <property type="match status" value="1"/>
</dbReference>
<dbReference type="CDD" id="cd01335">
    <property type="entry name" value="Radical_SAM"/>
    <property type="match status" value="1"/>
</dbReference>
<dbReference type="InterPro" id="IPR051198">
    <property type="entry name" value="BchE-like"/>
</dbReference>
<dbReference type="Gene3D" id="3.40.50.280">
    <property type="entry name" value="Cobalamin-binding domain"/>
    <property type="match status" value="1"/>
</dbReference>
<dbReference type="InterPro" id="IPR058240">
    <property type="entry name" value="rSAM_sf"/>
</dbReference>
<comment type="cofactor">
    <cofactor evidence="1">
        <name>[4Fe-4S] cluster</name>
        <dbReference type="ChEBI" id="CHEBI:49883"/>
    </cofactor>
</comment>
<dbReference type="InterPro" id="IPR023404">
    <property type="entry name" value="rSAM_horseshoe"/>
</dbReference>
<dbReference type="SMART" id="SM00729">
    <property type="entry name" value="Elp3"/>
    <property type="match status" value="1"/>
</dbReference>
<evidence type="ECO:0000256" key="2">
    <source>
        <dbReference type="ARBA" id="ARBA00022691"/>
    </source>
</evidence>
<keyword evidence="2" id="KW-0949">S-adenosyl-L-methionine</keyword>
<organism evidence="7 8">
    <name type="scientific">Geothrix rubra</name>
    <dbReference type="NCBI Taxonomy" id="2927977"/>
    <lineage>
        <taxon>Bacteria</taxon>
        <taxon>Pseudomonadati</taxon>
        <taxon>Acidobacteriota</taxon>
        <taxon>Holophagae</taxon>
        <taxon>Holophagales</taxon>
        <taxon>Holophagaceae</taxon>
        <taxon>Geothrix</taxon>
    </lineage>
</organism>
<accession>A0ABQ5Q2N1</accession>
<reference evidence="7 8" key="1">
    <citation type="journal article" date="2023" name="Antonie Van Leeuwenhoek">
        <title>Mesoterricola silvestris gen. nov., sp. nov., Mesoterricola sediminis sp. nov., Geothrix oryzae sp. nov., Geothrix edaphica sp. nov., Geothrix rubra sp. nov., and Geothrix limicola sp. nov., six novel members of Acidobacteriota isolated from soils.</title>
        <authorList>
            <person name="Itoh H."/>
            <person name="Sugisawa Y."/>
            <person name="Mise K."/>
            <person name="Xu Z."/>
            <person name="Kuniyasu M."/>
            <person name="Ushijima N."/>
            <person name="Kawano K."/>
            <person name="Kobayashi E."/>
            <person name="Shiratori Y."/>
            <person name="Masuda Y."/>
            <person name="Senoo K."/>
        </authorList>
    </citation>
    <scope>NUCLEOTIDE SEQUENCE [LARGE SCALE GENOMIC DNA]</scope>
    <source>
        <strain evidence="7 8">Red803</strain>
    </source>
</reference>
<dbReference type="PANTHER" id="PTHR43409:SF3">
    <property type="entry name" value="HYPOTHETICAL METHYLTRANSFERASE"/>
    <property type="match status" value="1"/>
</dbReference>
<keyword evidence="3" id="KW-0479">Metal-binding</keyword>
<dbReference type="SFLD" id="SFLDG01123">
    <property type="entry name" value="methyltransferase_(Class_B)"/>
    <property type="match status" value="1"/>
</dbReference>
<evidence type="ECO:0000256" key="5">
    <source>
        <dbReference type="ARBA" id="ARBA00023014"/>
    </source>
</evidence>
<dbReference type="PROSITE" id="PS51918">
    <property type="entry name" value="RADICAL_SAM"/>
    <property type="match status" value="1"/>
</dbReference>
<dbReference type="SFLD" id="SFLDF00303">
    <property type="entry name" value="hopanoid_C2-methyltransferase"/>
    <property type="match status" value="1"/>
</dbReference>
<keyword evidence="8" id="KW-1185">Reference proteome</keyword>
<sequence>MGLKALLVYPEMPPTYWSLRYALPFIGKKAVFPPLGLLTVAAMLPETFEPTLVDLNLEPLSEAQVANADLVFISAMIVQKASFERVVRRCNALRVPVVAGGPYPTSCHEEIQGVDHFVLNEAEVTLPRFLEDFARGEAGPCYTSTEHPDLARTPPPRFDLVRGKGYAQMAVQYSRGCPHHCEFCDIIELFGRRPRTKSPAQLLLELDQLYEEGWRGSLFLVDDNFIGNRREVKALLPELARWQQARHHPFSLFTEASLDLAEDEDLMDLMIQAGFNMVFMGLETPDLCTLKAAGKQQNLKADMLASVQKIQRKGMEVSGGFIVGFDSDAEDIFDRQIRFIQEAGIPTAMVGLLMALPRTQLHRRLQAEGRLTDETGGGNNTHDLRLNFLPRMDATKLIEGYKRILAEIYRPDRYFERCLRLLRNLKRHRMSSRRIRLTELRAFTLSLVRQTFSGYGWAYWKYLVRGVLVRPRLVTETVTMAVKGHHFFQMTRGVLELDRFKATLDTWTQAFEARLRRIREQGRLTGLADAQAYRDRLLRRMQARYRSLHKDFRAFADDAVDAFQATLDEQLRRFTREAAILR</sequence>
<evidence type="ECO:0000259" key="6">
    <source>
        <dbReference type="PROSITE" id="PS51918"/>
    </source>
</evidence>
<evidence type="ECO:0000256" key="4">
    <source>
        <dbReference type="ARBA" id="ARBA00023004"/>
    </source>
</evidence>
<dbReference type="InterPro" id="IPR007197">
    <property type="entry name" value="rSAM"/>
</dbReference>
<keyword evidence="4" id="KW-0408">Iron</keyword>
<name>A0ABQ5Q2N1_9BACT</name>
<dbReference type="SFLD" id="SFLDG01082">
    <property type="entry name" value="B12-binding_domain_containing"/>
    <property type="match status" value="1"/>
</dbReference>
<dbReference type="InterPro" id="IPR006158">
    <property type="entry name" value="Cobalamin-bd"/>
</dbReference>
<evidence type="ECO:0000313" key="7">
    <source>
        <dbReference type="EMBL" id="GLH68918.1"/>
    </source>
</evidence>
<dbReference type="RefSeq" id="WP_285722570.1">
    <property type="nucleotide sequence ID" value="NZ_BSDD01000001.1"/>
</dbReference>
<dbReference type="InterPro" id="IPR025274">
    <property type="entry name" value="DUF4070"/>
</dbReference>
<dbReference type="Pfam" id="PF04055">
    <property type="entry name" value="Radical_SAM"/>
    <property type="match status" value="1"/>
</dbReference>
<proteinExistence type="predicted"/>
<dbReference type="InterPro" id="IPR034466">
    <property type="entry name" value="Methyltransferase_Class_B"/>
</dbReference>
<dbReference type="SUPFAM" id="SSF102114">
    <property type="entry name" value="Radical SAM enzymes"/>
    <property type="match status" value="1"/>
</dbReference>
<keyword evidence="5" id="KW-0411">Iron-sulfur</keyword>
<dbReference type="Pfam" id="PF02310">
    <property type="entry name" value="B12-binding"/>
    <property type="match status" value="1"/>
</dbReference>
<evidence type="ECO:0000256" key="3">
    <source>
        <dbReference type="ARBA" id="ARBA00022723"/>
    </source>
</evidence>
<protein>
    <submittedName>
        <fullName evidence="7">B12-binding domain-containing radical SAM protein</fullName>
    </submittedName>
</protein>
<gene>
    <name evidence="7" type="ORF">GETHPA_04510</name>
</gene>
<comment type="caution">
    <text evidence="7">The sequence shown here is derived from an EMBL/GenBank/DDBJ whole genome shotgun (WGS) entry which is preliminary data.</text>
</comment>
<feature type="domain" description="Radical SAM core" evidence="6">
    <location>
        <begin position="161"/>
        <end position="407"/>
    </location>
</feature>
<dbReference type="EMBL" id="BSDD01000001">
    <property type="protein sequence ID" value="GLH68918.1"/>
    <property type="molecule type" value="Genomic_DNA"/>
</dbReference>